<keyword evidence="12" id="KW-1185">Reference proteome</keyword>
<dbReference type="Pfam" id="PF08263">
    <property type="entry name" value="LRRNT_2"/>
    <property type="match status" value="1"/>
</dbReference>
<protein>
    <recommendedName>
        <fullName evidence="10">Leucine-rich repeat-containing N-terminal plant-type domain-containing protein</fullName>
    </recommendedName>
</protein>
<feature type="domain" description="Leucine-rich repeat-containing N-terminal plant-type" evidence="10">
    <location>
        <begin position="24"/>
        <end position="64"/>
    </location>
</feature>
<evidence type="ECO:0000256" key="7">
    <source>
        <dbReference type="ARBA" id="ARBA00023180"/>
    </source>
</evidence>
<keyword evidence="4 9" id="KW-0732">Signal</keyword>
<dbReference type="InterPro" id="IPR051848">
    <property type="entry name" value="PGIP"/>
</dbReference>
<dbReference type="AlphaFoldDB" id="A0AAN9XNM0"/>
<dbReference type="PANTHER" id="PTHR48059">
    <property type="entry name" value="POLYGALACTURONASE INHIBITOR 1"/>
    <property type="match status" value="1"/>
</dbReference>
<accession>A0AAN9XNM0</accession>
<dbReference type="InterPro" id="IPR032675">
    <property type="entry name" value="LRR_dom_sf"/>
</dbReference>
<comment type="subcellular location">
    <subcellularLocation>
        <location evidence="1">Cell envelope</location>
    </subcellularLocation>
    <subcellularLocation>
        <location evidence="2">Membrane</location>
    </subcellularLocation>
</comment>
<dbReference type="InterPro" id="IPR001611">
    <property type="entry name" value="Leu-rich_rpt"/>
</dbReference>
<gene>
    <name evidence="11" type="ORF">VNO78_11440</name>
</gene>
<comment type="similarity">
    <text evidence="8">Belongs to the polygalacturonase-inhibiting protein family.</text>
</comment>
<dbReference type="EMBL" id="JAYMYS010000003">
    <property type="protein sequence ID" value="KAK7400239.1"/>
    <property type="molecule type" value="Genomic_DNA"/>
</dbReference>
<evidence type="ECO:0000313" key="11">
    <source>
        <dbReference type="EMBL" id="KAK7400239.1"/>
    </source>
</evidence>
<evidence type="ECO:0000256" key="4">
    <source>
        <dbReference type="ARBA" id="ARBA00022729"/>
    </source>
</evidence>
<keyword evidence="3" id="KW-0433">Leucine-rich repeat</keyword>
<dbReference type="GO" id="GO:0016020">
    <property type="term" value="C:membrane"/>
    <property type="evidence" value="ECO:0007669"/>
    <property type="project" value="UniProtKB-SubCell"/>
</dbReference>
<keyword evidence="7" id="KW-0325">Glycoprotein</keyword>
<dbReference type="FunFam" id="3.80.10.10:FF:000041">
    <property type="entry name" value="LRR receptor-like serine/threonine-protein kinase ERECTA"/>
    <property type="match status" value="1"/>
</dbReference>
<dbReference type="Gene3D" id="3.80.10.10">
    <property type="entry name" value="Ribonuclease Inhibitor"/>
    <property type="match status" value="1"/>
</dbReference>
<dbReference type="SUPFAM" id="SSF52058">
    <property type="entry name" value="L domain-like"/>
    <property type="match status" value="1"/>
</dbReference>
<evidence type="ECO:0000256" key="1">
    <source>
        <dbReference type="ARBA" id="ARBA00004196"/>
    </source>
</evidence>
<reference evidence="11 12" key="1">
    <citation type="submission" date="2024-01" db="EMBL/GenBank/DDBJ databases">
        <title>The genomes of 5 underutilized Papilionoideae crops provide insights into root nodulation and disease resistanc.</title>
        <authorList>
            <person name="Jiang F."/>
        </authorList>
    </citation>
    <scope>NUCLEOTIDE SEQUENCE [LARGE SCALE GENOMIC DNA]</scope>
    <source>
        <strain evidence="11">DUOXIRENSHENG_FW03</strain>
        <tissue evidence="11">Leaves</tissue>
    </source>
</reference>
<keyword evidence="5" id="KW-0677">Repeat</keyword>
<evidence type="ECO:0000256" key="2">
    <source>
        <dbReference type="ARBA" id="ARBA00004370"/>
    </source>
</evidence>
<feature type="signal peptide" evidence="9">
    <location>
        <begin position="1"/>
        <end position="20"/>
    </location>
</feature>
<dbReference type="InterPro" id="IPR013210">
    <property type="entry name" value="LRR_N_plant-typ"/>
</dbReference>
<proteinExistence type="inferred from homology"/>
<evidence type="ECO:0000313" key="12">
    <source>
        <dbReference type="Proteomes" id="UP001386955"/>
    </source>
</evidence>
<feature type="chain" id="PRO_5043044904" description="Leucine-rich repeat-containing N-terminal plant-type domain-containing protein" evidence="9">
    <location>
        <begin position="21"/>
        <end position="234"/>
    </location>
</feature>
<evidence type="ECO:0000256" key="9">
    <source>
        <dbReference type="SAM" id="SignalP"/>
    </source>
</evidence>
<dbReference type="Pfam" id="PF00560">
    <property type="entry name" value="LRR_1"/>
    <property type="match status" value="3"/>
</dbReference>
<evidence type="ECO:0000256" key="6">
    <source>
        <dbReference type="ARBA" id="ARBA00023136"/>
    </source>
</evidence>
<evidence type="ECO:0000259" key="10">
    <source>
        <dbReference type="Pfam" id="PF08263"/>
    </source>
</evidence>
<evidence type="ECO:0000256" key="8">
    <source>
        <dbReference type="ARBA" id="ARBA00038043"/>
    </source>
</evidence>
<dbReference type="Proteomes" id="UP001386955">
    <property type="component" value="Unassembled WGS sequence"/>
</dbReference>
<organism evidence="11 12">
    <name type="scientific">Psophocarpus tetragonolobus</name>
    <name type="common">Winged bean</name>
    <name type="synonym">Dolichos tetragonolobus</name>
    <dbReference type="NCBI Taxonomy" id="3891"/>
    <lineage>
        <taxon>Eukaryota</taxon>
        <taxon>Viridiplantae</taxon>
        <taxon>Streptophyta</taxon>
        <taxon>Embryophyta</taxon>
        <taxon>Tracheophyta</taxon>
        <taxon>Spermatophyta</taxon>
        <taxon>Magnoliopsida</taxon>
        <taxon>eudicotyledons</taxon>
        <taxon>Gunneridae</taxon>
        <taxon>Pentapetalae</taxon>
        <taxon>rosids</taxon>
        <taxon>fabids</taxon>
        <taxon>Fabales</taxon>
        <taxon>Fabaceae</taxon>
        <taxon>Papilionoideae</taxon>
        <taxon>50 kb inversion clade</taxon>
        <taxon>NPAAA clade</taxon>
        <taxon>indigoferoid/millettioid clade</taxon>
        <taxon>Phaseoleae</taxon>
        <taxon>Psophocarpus</taxon>
    </lineage>
</organism>
<evidence type="ECO:0000256" key="5">
    <source>
        <dbReference type="ARBA" id="ARBA00022737"/>
    </source>
</evidence>
<comment type="caution">
    <text evidence="11">The sequence shown here is derived from an EMBL/GenBank/DDBJ whole genome shotgun (WGS) entry which is preliminary data.</text>
</comment>
<sequence>MSHLSILLVFLALAFTGALSELCHPQDKQALLQIKKEFGNPDSLSSWIPTTDCCNENWFGVSCSTQTESYRVFWLKLYALNLPKPYPIPPSFGNLPYLKYLSISSTDNIVGPIPPTIAKLTMLRELTVKNTNLSGPIPHFLSQIKTLESIDLSFNKLSGNLPAWLPSLPNISSINFDSNSFSGTIPDSFGSFRKGFSLLSLSSNRLTGNIPTTFAKLDVEIVNLSANKLEGARL</sequence>
<keyword evidence="6" id="KW-0472">Membrane</keyword>
<dbReference type="PANTHER" id="PTHR48059:SF24">
    <property type="entry name" value="POLYGALACTURONASE INHIBITOR"/>
    <property type="match status" value="1"/>
</dbReference>
<evidence type="ECO:0000256" key="3">
    <source>
        <dbReference type="ARBA" id="ARBA00022614"/>
    </source>
</evidence>
<name>A0AAN9XNM0_PSOTE</name>